<evidence type="ECO:0000313" key="2">
    <source>
        <dbReference type="Proteomes" id="UP000066737"/>
    </source>
</evidence>
<dbReference type="InterPro" id="IPR007504">
    <property type="entry name" value="H/ACA_rnp_Gar1/Naf1"/>
</dbReference>
<organism evidence="1 2">
    <name type="scientific">Halobacterium hubeiense</name>
    <dbReference type="NCBI Taxonomy" id="1407499"/>
    <lineage>
        <taxon>Archaea</taxon>
        <taxon>Methanobacteriati</taxon>
        <taxon>Methanobacteriota</taxon>
        <taxon>Stenosarchaea group</taxon>
        <taxon>Halobacteria</taxon>
        <taxon>Halobacteriales</taxon>
        <taxon>Halobacteriaceae</taxon>
        <taxon>Halobacterium</taxon>
    </lineage>
</organism>
<evidence type="ECO:0000313" key="1">
    <source>
        <dbReference type="EMBL" id="CQH56096.1"/>
    </source>
</evidence>
<dbReference type="OrthoDB" id="60264at2157"/>
<accession>A0A0U5H083</accession>
<dbReference type="STRING" id="1407499.HHUB_2331"/>
<dbReference type="SUPFAM" id="SSF50447">
    <property type="entry name" value="Translation proteins"/>
    <property type="match status" value="1"/>
</dbReference>
<dbReference type="EMBL" id="LN831302">
    <property type="protein sequence ID" value="CQH56096.1"/>
    <property type="molecule type" value="Genomic_DNA"/>
</dbReference>
<keyword evidence="2" id="KW-1185">Reference proteome</keyword>
<dbReference type="AlphaFoldDB" id="A0A0U5H083"/>
<dbReference type="GeneID" id="91109783"/>
<dbReference type="Proteomes" id="UP000066737">
    <property type="component" value="Chromosome I"/>
</dbReference>
<dbReference type="GO" id="GO:0001522">
    <property type="term" value="P:pseudouridine synthesis"/>
    <property type="evidence" value="ECO:0007669"/>
    <property type="project" value="InterPro"/>
</dbReference>
<dbReference type="Pfam" id="PF04410">
    <property type="entry name" value="Gar1"/>
    <property type="match status" value="1"/>
</dbReference>
<proteinExistence type="predicted"/>
<reference evidence="2" key="1">
    <citation type="journal article" date="2016" name="Environ. Microbiol.">
        <title>The complete genome of a viable archaeum isolated from 123-million-year-old rock salt.</title>
        <authorList>
            <person name="Jaakkola S.T."/>
            <person name="Pfeiffer F."/>
            <person name="Ravantti J.J."/>
            <person name="Guo Q."/>
            <person name="Liu Y."/>
            <person name="Chen X."/>
            <person name="Ma H."/>
            <person name="Yang C."/>
            <person name="Oksanen H.M."/>
            <person name="Bamford D.H."/>
        </authorList>
    </citation>
    <scope>NUCLEOTIDE SEQUENCE</scope>
    <source>
        <strain evidence="2">JI20-1</strain>
    </source>
</reference>
<name>A0A0U5H083_9EURY</name>
<dbReference type="RefSeq" id="WP_059056737.1">
    <property type="nucleotide sequence ID" value="NZ_CEML01000011.1"/>
</dbReference>
<dbReference type="InterPro" id="IPR009000">
    <property type="entry name" value="Transl_B-barrel_sf"/>
</dbReference>
<dbReference type="Gene3D" id="2.40.10.230">
    <property type="entry name" value="Probable tRNA pseudouridine synthase domain"/>
    <property type="match status" value="1"/>
</dbReference>
<dbReference type="GO" id="GO:0042254">
    <property type="term" value="P:ribosome biogenesis"/>
    <property type="evidence" value="ECO:0007669"/>
    <property type="project" value="InterPro"/>
</dbReference>
<dbReference type="InterPro" id="IPR038664">
    <property type="entry name" value="Gar1/Naf1_Cbf5-bd_sf"/>
</dbReference>
<dbReference type="KEGG" id="hhb:Hhub_2331"/>
<gene>
    <name evidence="1" type="primary">gar1</name>
    <name evidence="1" type="ORF">HHUB_2331</name>
</gene>
<dbReference type="NCBIfam" id="NF009628">
    <property type="entry name" value="PRK13149.1-2"/>
    <property type="match status" value="1"/>
</dbReference>
<protein>
    <submittedName>
        <fullName evidence="1">tRNA/rRNA pseudouridine synthase complex protein Gar1</fullName>
    </submittedName>
</protein>
<sequence>MERAGDVVRTAQNVAVVRCESDAHPDIGAAVVDQNLDEVGRVVDVFGPVERPYLSVTPDAGVHLPALVGQTLYVR</sequence>